<comment type="caution">
    <text evidence="1">The sequence shown here is derived from an EMBL/GenBank/DDBJ whole genome shotgun (WGS) entry which is preliminary data.</text>
</comment>
<sequence length="246" mass="29461">MYRVLPDVLLHNNDYVFTFHVLRTCIEFYQICFTAQQWLCVYIPCAPNMYKVLPDMFYCTMLRTCIEFYQICFTAQQWLCVYIPDAPNKYKVLPDMFYCTSSTRSVLLHSNGYQSTFHVLRTCIEFYQICFTAQQWLCVYIPDAPNKYKVLPDMFYCTQWLCVYIPCAPNMYRVLPYLFYCTAMAMSTFHVLRTCIEFYQSYEESHQKALNTVQVYRFHSVQSAARLMRLLWNLRRSYKLLTVTIG</sequence>
<reference evidence="1" key="1">
    <citation type="journal article" date="2023" name="G3 (Bethesda)">
        <title>A reference genome for the long-term kleptoplast-retaining sea slug Elysia crispata morphotype clarki.</title>
        <authorList>
            <person name="Eastman K.E."/>
            <person name="Pendleton A.L."/>
            <person name="Shaikh M.A."/>
            <person name="Suttiyut T."/>
            <person name="Ogas R."/>
            <person name="Tomko P."/>
            <person name="Gavelis G."/>
            <person name="Widhalm J.R."/>
            <person name="Wisecaver J.H."/>
        </authorList>
    </citation>
    <scope>NUCLEOTIDE SEQUENCE</scope>
    <source>
        <strain evidence="1">ECLA1</strain>
    </source>
</reference>
<gene>
    <name evidence="1" type="ORF">RRG08_013236</name>
</gene>
<dbReference type="Proteomes" id="UP001283361">
    <property type="component" value="Unassembled WGS sequence"/>
</dbReference>
<name>A0AAE1AHI1_9GAST</name>
<organism evidence="1 2">
    <name type="scientific">Elysia crispata</name>
    <name type="common">lettuce slug</name>
    <dbReference type="NCBI Taxonomy" id="231223"/>
    <lineage>
        <taxon>Eukaryota</taxon>
        <taxon>Metazoa</taxon>
        <taxon>Spiralia</taxon>
        <taxon>Lophotrochozoa</taxon>
        <taxon>Mollusca</taxon>
        <taxon>Gastropoda</taxon>
        <taxon>Heterobranchia</taxon>
        <taxon>Euthyneura</taxon>
        <taxon>Panpulmonata</taxon>
        <taxon>Sacoglossa</taxon>
        <taxon>Placobranchoidea</taxon>
        <taxon>Plakobranchidae</taxon>
        <taxon>Elysia</taxon>
    </lineage>
</organism>
<dbReference type="AlphaFoldDB" id="A0AAE1AHI1"/>
<accession>A0AAE1AHI1</accession>
<dbReference type="EMBL" id="JAWDGP010001842">
    <property type="protein sequence ID" value="KAK3787748.1"/>
    <property type="molecule type" value="Genomic_DNA"/>
</dbReference>
<protein>
    <submittedName>
        <fullName evidence="1">Uncharacterized protein</fullName>
    </submittedName>
</protein>
<proteinExistence type="predicted"/>
<evidence type="ECO:0000313" key="1">
    <source>
        <dbReference type="EMBL" id="KAK3787748.1"/>
    </source>
</evidence>
<keyword evidence="2" id="KW-1185">Reference proteome</keyword>
<evidence type="ECO:0000313" key="2">
    <source>
        <dbReference type="Proteomes" id="UP001283361"/>
    </source>
</evidence>